<proteinExistence type="inferred from homology"/>
<dbReference type="InterPro" id="IPR036249">
    <property type="entry name" value="Thioredoxin-like_sf"/>
</dbReference>
<dbReference type="InterPro" id="IPR000889">
    <property type="entry name" value="Glutathione_peroxidase"/>
</dbReference>
<dbReference type="PANTHER" id="PTHR11592:SF78">
    <property type="entry name" value="GLUTATHIONE PEROXIDASE"/>
    <property type="match status" value="1"/>
</dbReference>
<evidence type="ECO:0000256" key="2">
    <source>
        <dbReference type="ARBA" id="ARBA00022559"/>
    </source>
</evidence>
<dbReference type="PANTHER" id="PTHR11592">
    <property type="entry name" value="GLUTATHIONE PEROXIDASE"/>
    <property type="match status" value="1"/>
</dbReference>
<dbReference type="PRINTS" id="PR01011">
    <property type="entry name" value="GLUTPROXDASE"/>
</dbReference>
<dbReference type="InterPro" id="IPR013766">
    <property type="entry name" value="Thioredoxin_domain"/>
</dbReference>
<dbReference type="PROSITE" id="PS51352">
    <property type="entry name" value="THIOREDOXIN_2"/>
    <property type="match status" value="1"/>
</dbReference>
<feature type="domain" description="Thioredoxin" evidence="7">
    <location>
        <begin position="36"/>
        <end position="197"/>
    </location>
</feature>
<dbReference type="PROSITE" id="PS51355">
    <property type="entry name" value="GLUTATHIONE_PEROXID_3"/>
    <property type="match status" value="1"/>
</dbReference>
<keyword evidence="6" id="KW-0472">Membrane</keyword>
<dbReference type="CDD" id="cd00340">
    <property type="entry name" value="GSH_Peroxidase"/>
    <property type="match status" value="1"/>
</dbReference>
<evidence type="ECO:0000256" key="1">
    <source>
        <dbReference type="ARBA" id="ARBA00006926"/>
    </source>
</evidence>
<feature type="transmembrane region" description="Helical" evidence="6">
    <location>
        <begin position="21"/>
        <end position="38"/>
    </location>
</feature>
<protein>
    <recommendedName>
        <fullName evidence="5">Glutathione peroxidase</fullName>
    </recommendedName>
</protein>
<evidence type="ECO:0000256" key="3">
    <source>
        <dbReference type="ARBA" id="ARBA00023002"/>
    </source>
</evidence>
<feature type="active site" evidence="4">
    <location>
        <position position="74"/>
    </location>
</feature>
<evidence type="ECO:0000256" key="4">
    <source>
        <dbReference type="PIRSR" id="PIRSR000303-1"/>
    </source>
</evidence>
<keyword evidence="6" id="KW-1133">Transmembrane helix</keyword>
<evidence type="ECO:0000256" key="6">
    <source>
        <dbReference type="SAM" id="Phobius"/>
    </source>
</evidence>
<dbReference type="Gene3D" id="3.40.30.10">
    <property type="entry name" value="Glutaredoxin"/>
    <property type="match status" value="1"/>
</dbReference>
<evidence type="ECO:0000313" key="9">
    <source>
        <dbReference type="Proteomes" id="UP000070319"/>
    </source>
</evidence>
<dbReference type="GO" id="GO:0034599">
    <property type="term" value="P:cellular response to oxidative stress"/>
    <property type="evidence" value="ECO:0007669"/>
    <property type="project" value="TreeGrafter"/>
</dbReference>
<dbReference type="GO" id="GO:0004601">
    <property type="term" value="F:peroxidase activity"/>
    <property type="evidence" value="ECO:0007669"/>
    <property type="project" value="UniProtKB-KW"/>
</dbReference>
<dbReference type="EMBL" id="LTDF01000080">
    <property type="protein sequence ID" value="KXT50610.1"/>
    <property type="molecule type" value="Genomic_DNA"/>
</dbReference>
<dbReference type="AlphaFoldDB" id="A0A139LGQ0"/>
<evidence type="ECO:0000259" key="7">
    <source>
        <dbReference type="PROSITE" id="PS51352"/>
    </source>
</evidence>
<keyword evidence="2 5" id="KW-0575">Peroxidase</keyword>
<accession>A0A139LGQ0</accession>
<dbReference type="FunFam" id="3.40.30.10:FF:000010">
    <property type="entry name" value="Glutathione peroxidase"/>
    <property type="match status" value="1"/>
</dbReference>
<dbReference type="InterPro" id="IPR029759">
    <property type="entry name" value="GPX_AS"/>
</dbReference>
<comment type="caution">
    <text evidence="8">The sequence shown here is derived from an EMBL/GenBank/DDBJ whole genome shotgun (WGS) entry which is preliminary data.</text>
</comment>
<dbReference type="SUPFAM" id="SSF52833">
    <property type="entry name" value="Thioredoxin-like"/>
    <property type="match status" value="1"/>
</dbReference>
<organism evidence="8">
    <name type="scientific">Bacteroides intestinalis</name>
    <dbReference type="NCBI Taxonomy" id="329854"/>
    <lineage>
        <taxon>Bacteria</taxon>
        <taxon>Pseudomonadati</taxon>
        <taxon>Bacteroidota</taxon>
        <taxon>Bacteroidia</taxon>
        <taxon>Bacteroidales</taxon>
        <taxon>Bacteroidaceae</taxon>
        <taxon>Bacteroides</taxon>
    </lineage>
</organism>
<dbReference type="PIRSF" id="PIRSF000303">
    <property type="entry name" value="Glutathion_perox"/>
    <property type="match status" value="1"/>
</dbReference>
<dbReference type="Pfam" id="PF00255">
    <property type="entry name" value="GSHPx"/>
    <property type="match status" value="1"/>
</dbReference>
<dbReference type="PROSITE" id="PS00460">
    <property type="entry name" value="GLUTATHIONE_PEROXID_1"/>
    <property type="match status" value="1"/>
</dbReference>
<evidence type="ECO:0000256" key="5">
    <source>
        <dbReference type="RuleBase" id="RU000499"/>
    </source>
</evidence>
<comment type="similarity">
    <text evidence="1 5">Belongs to the glutathione peroxidase family.</text>
</comment>
<gene>
    <name evidence="8" type="ORF">HMPREF2531_02264</name>
</gene>
<evidence type="ECO:0000313" key="8">
    <source>
        <dbReference type="EMBL" id="KXT50610.1"/>
    </source>
</evidence>
<dbReference type="PATRIC" id="fig|329854.7.peg.2307"/>
<sequence length="197" mass="22419">MINYLSLHFVFIDKQNIKMKTIIISIFMAMMAIAAQAQQKSFYDFTVKTIDGEDISLSTFKGKKVLVVNVASKCGFTPQYAKLEELYEKYGKDNFVIIGFPANNFLSQEPGSNEEIKEFCTLNYGVTFPMMAKISVKGKDIAPLYKWLTQKSENGVQDAKVGWNFHKYLIDENGKWVASYGSSTNPLSEEIVKWIEE</sequence>
<keyword evidence="3 5" id="KW-0560">Oxidoreductase</keyword>
<dbReference type="Proteomes" id="UP000070319">
    <property type="component" value="Unassembled WGS sequence"/>
</dbReference>
<reference evidence="8 9" key="1">
    <citation type="submission" date="2016-02" db="EMBL/GenBank/DDBJ databases">
        <authorList>
            <person name="Wen L."/>
            <person name="He K."/>
            <person name="Yang H."/>
        </authorList>
    </citation>
    <scope>NUCLEOTIDE SEQUENCE [LARGE SCALE GENOMIC DNA]</scope>
    <source>
        <strain evidence="8 9">KLE1704</strain>
    </source>
</reference>
<name>A0A139LGQ0_9BACE</name>
<keyword evidence="6" id="KW-0812">Transmembrane</keyword>